<keyword evidence="1 6" id="KW-0963">Cytoplasm</keyword>
<dbReference type="InterPro" id="IPR003682">
    <property type="entry name" value="rRNA_ssu_MeTfrase_G"/>
</dbReference>
<feature type="binding site" evidence="6">
    <location>
        <position position="87"/>
    </location>
    <ligand>
        <name>S-adenosyl-L-methionine</name>
        <dbReference type="ChEBI" id="CHEBI:59789"/>
    </ligand>
</feature>
<keyword evidence="2 6" id="KW-0698">rRNA processing</keyword>
<dbReference type="HAMAP" id="MF_00074">
    <property type="entry name" value="16SrRNA_methyltr_G"/>
    <property type="match status" value="1"/>
</dbReference>
<comment type="caution">
    <text evidence="7">The sequence shown here is derived from an EMBL/GenBank/DDBJ whole genome shotgun (WGS) entry which is preliminary data.</text>
</comment>
<feature type="binding site" evidence="6">
    <location>
        <begin position="131"/>
        <end position="132"/>
    </location>
    <ligand>
        <name>S-adenosyl-L-methionine</name>
        <dbReference type="ChEBI" id="CHEBI:59789"/>
    </ligand>
</feature>
<gene>
    <name evidence="6 7" type="primary">rsmG</name>
    <name evidence="7" type="ORF">FKG95_14105</name>
</gene>
<comment type="caution">
    <text evidence="6">Lacks conserved residue(s) required for the propagation of feature annotation.</text>
</comment>
<dbReference type="Proteomes" id="UP000315252">
    <property type="component" value="Unassembled WGS sequence"/>
</dbReference>
<dbReference type="GO" id="GO:0070043">
    <property type="term" value="F:rRNA (guanine-N7-)-methyltransferase activity"/>
    <property type="evidence" value="ECO:0007669"/>
    <property type="project" value="UniProtKB-UniRule"/>
</dbReference>
<dbReference type="Pfam" id="PF02527">
    <property type="entry name" value="GidB"/>
    <property type="match status" value="1"/>
</dbReference>
<evidence type="ECO:0000313" key="7">
    <source>
        <dbReference type="EMBL" id="TQV79975.1"/>
    </source>
</evidence>
<evidence type="ECO:0000256" key="1">
    <source>
        <dbReference type="ARBA" id="ARBA00022490"/>
    </source>
</evidence>
<keyword evidence="8" id="KW-1185">Reference proteome</keyword>
<comment type="catalytic activity">
    <reaction evidence="6">
        <text>guanosine(527) in 16S rRNA + S-adenosyl-L-methionine = N(7)-methylguanosine(527) in 16S rRNA + S-adenosyl-L-homocysteine</text>
        <dbReference type="Rhea" id="RHEA:42732"/>
        <dbReference type="Rhea" id="RHEA-COMP:10209"/>
        <dbReference type="Rhea" id="RHEA-COMP:10210"/>
        <dbReference type="ChEBI" id="CHEBI:57856"/>
        <dbReference type="ChEBI" id="CHEBI:59789"/>
        <dbReference type="ChEBI" id="CHEBI:74269"/>
        <dbReference type="ChEBI" id="CHEBI:74480"/>
        <dbReference type="EC" id="2.1.1.170"/>
    </reaction>
</comment>
<evidence type="ECO:0000256" key="2">
    <source>
        <dbReference type="ARBA" id="ARBA00022552"/>
    </source>
</evidence>
<feature type="binding site" evidence="6">
    <location>
        <position position="145"/>
    </location>
    <ligand>
        <name>S-adenosyl-L-methionine</name>
        <dbReference type="ChEBI" id="CHEBI:59789"/>
    </ligand>
</feature>
<dbReference type="AlphaFoldDB" id="A0A545TRY0"/>
<dbReference type="PANTHER" id="PTHR31760:SF0">
    <property type="entry name" value="S-ADENOSYL-L-METHIONINE-DEPENDENT METHYLTRANSFERASES SUPERFAMILY PROTEIN"/>
    <property type="match status" value="1"/>
</dbReference>
<keyword evidence="4 6" id="KW-0808">Transferase</keyword>
<dbReference type="EC" id="2.1.1.170" evidence="6"/>
<dbReference type="GO" id="GO:0005829">
    <property type="term" value="C:cytosol"/>
    <property type="evidence" value="ECO:0007669"/>
    <property type="project" value="TreeGrafter"/>
</dbReference>
<protein>
    <recommendedName>
        <fullName evidence="6">Ribosomal RNA small subunit methyltransferase G</fullName>
        <ecNumber evidence="6">2.1.1.170</ecNumber>
    </recommendedName>
    <alternativeName>
        <fullName evidence="6">16S rRNA 7-methylguanosine methyltransferase</fullName>
        <shortName evidence="6">16S rRNA m7G methyltransferase</shortName>
    </alternativeName>
</protein>
<feature type="binding site" evidence="6">
    <location>
        <position position="82"/>
    </location>
    <ligand>
        <name>S-adenosyl-L-methionine</name>
        <dbReference type="ChEBI" id="CHEBI:59789"/>
    </ligand>
</feature>
<evidence type="ECO:0000256" key="5">
    <source>
        <dbReference type="ARBA" id="ARBA00022691"/>
    </source>
</evidence>
<dbReference type="NCBIfam" id="TIGR00138">
    <property type="entry name" value="rsmG_gidB"/>
    <property type="match status" value="1"/>
</dbReference>
<evidence type="ECO:0000256" key="3">
    <source>
        <dbReference type="ARBA" id="ARBA00022603"/>
    </source>
</evidence>
<evidence type="ECO:0000256" key="6">
    <source>
        <dbReference type="HAMAP-Rule" id="MF_00074"/>
    </source>
</evidence>
<evidence type="ECO:0000313" key="8">
    <source>
        <dbReference type="Proteomes" id="UP000315252"/>
    </source>
</evidence>
<comment type="subcellular location">
    <subcellularLocation>
        <location evidence="6">Cytoplasm</location>
    </subcellularLocation>
</comment>
<keyword evidence="3 6" id="KW-0489">Methyltransferase</keyword>
<dbReference type="InterPro" id="IPR029063">
    <property type="entry name" value="SAM-dependent_MTases_sf"/>
</dbReference>
<name>A0A545TRY0_9PROT</name>
<comment type="similarity">
    <text evidence="6">Belongs to the methyltransferase superfamily. RNA methyltransferase RsmG family.</text>
</comment>
<dbReference type="OrthoDB" id="9808773at2"/>
<dbReference type="SUPFAM" id="SSF53335">
    <property type="entry name" value="S-adenosyl-L-methionine-dependent methyltransferases"/>
    <property type="match status" value="1"/>
</dbReference>
<dbReference type="EMBL" id="VHSH01000004">
    <property type="protein sequence ID" value="TQV79975.1"/>
    <property type="molecule type" value="Genomic_DNA"/>
</dbReference>
<dbReference type="PANTHER" id="PTHR31760">
    <property type="entry name" value="S-ADENOSYL-L-METHIONINE-DEPENDENT METHYLTRANSFERASES SUPERFAMILY PROTEIN"/>
    <property type="match status" value="1"/>
</dbReference>
<reference evidence="7 8" key="1">
    <citation type="submission" date="2019-06" db="EMBL/GenBank/DDBJ databases">
        <title>Whole genome sequence for Rhodospirillaceae sp. R148.</title>
        <authorList>
            <person name="Wang G."/>
        </authorList>
    </citation>
    <scope>NUCLEOTIDE SEQUENCE [LARGE SCALE GENOMIC DNA]</scope>
    <source>
        <strain evidence="7 8">R148</strain>
    </source>
</reference>
<comment type="function">
    <text evidence="6">Specifically methylates the N7 position of guanine in position 527 of 16S rRNA.</text>
</comment>
<proteinExistence type="inferred from homology"/>
<sequence length="228" mass="25391">MPPDSLFSAESFAQSLGDVSRETLVKLELYAELLIKWNKSINLVSRDSLTDLWRRHFLDSAQLLEHLPPTFDKAEPVIVDLGSGAGFPGMVLAILGCQKVHLIESDQRKCVFLREVARATSCQVTVHNKRIEQVEAFRADLVTARAFAPLDDLLGFAWPFLSCQSAPGRQLPESGVFPPGRLLLLKGKNAEQELTTAGKRWSMRVERFSSRSSSEGQILRLDTLQIGD</sequence>
<evidence type="ECO:0000256" key="4">
    <source>
        <dbReference type="ARBA" id="ARBA00022679"/>
    </source>
</evidence>
<dbReference type="Gene3D" id="3.40.50.150">
    <property type="entry name" value="Vaccinia Virus protein VP39"/>
    <property type="match status" value="1"/>
</dbReference>
<organism evidence="7 8">
    <name type="scientific">Denitrobaculum tricleocarpae</name>
    <dbReference type="NCBI Taxonomy" id="2591009"/>
    <lineage>
        <taxon>Bacteria</taxon>
        <taxon>Pseudomonadati</taxon>
        <taxon>Pseudomonadota</taxon>
        <taxon>Alphaproteobacteria</taxon>
        <taxon>Rhodospirillales</taxon>
        <taxon>Rhodospirillaceae</taxon>
        <taxon>Denitrobaculum</taxon>
    </lineage>
</organism>
<keyword evidence="5 6" id="KW-0949">S-adenosyl-L-methionine</keyword>
<accession>A0A545TRY0</accession>